<dbReference type="SUPFAM" id="SSF51161">
    <property type="entry name" value="Trimeric LpxA-like enzymes"/>
    <property type="match status" value="1"/>
</dbReference>
<dbReference type="InterPro" id="IPR051159">
    <property type="entry name" value="Hexapeptide_acetyltransf"/>
</dbReference>
<evidence type="ECO:0008006" key="3">
    <source>
        <dbReference type="Google" id="ProtNLM"/>
    </source>
</evidence>
<dbReference type="EMBL" id="VIKS01000012">
    <property type="protein sequence ID" value="TQV85558.1"/>
    <property type="molecule type" value="Genomic_DNA"/>
</dbReference>
<evidence type="ECO:0000313" key="1">
    <source>
        <dbReference type="EMBL" id="TQV85558.1"/>
    </source>
</evidence>
<evidence type="ECO:0000313" key="2">
    <source>
        <dbReference type="Proteomes" id="UP000315439"/>
    </source>
</evidence>
<reference evidence="1 2" key="1">
    <citation type="submission" date="2019-07" db="EMBL/GenBank/DDBJ databases">
        <title>Draft genome for Aliikangiella sp. M105.</title>
        <authorList>
            <person name="Wang G."/>
        </authorList>
    </citation>
    <scope>NUCLEOTIDE SEQUENCE [LARGE SCALE GENOMIC DNA]</scope>
    <source>
        <strain evidence="1 2">M105</strain>
    </source>
</reference>
<dbReference type="PANTHER" id="PTHR23416">
    <property type="entry name" value="SIALIC ACID SYNTHASE-RELATED"/>
    <property type="match status" value="1"/>
</dbReference>
<dbReference type="PANTHER" id="PTHR23416:SF78">
    <property type="entry name" value="LIPOPOLYSACCHARIDE BIOSYNTHESIS O-ACETYL TRANSFERASE WBBJ-RELATED"/>
    <property type="match status" value="1"/>
</dbReference>
<organism evidence="1 2">
    <name type="scientific">Aliikangiella coralliicola</name>
    <dbReference type="NCBI Taxonomy" id="2592383"/>
    <lineage>
        <taxon>Bacteria</taxon>
        <taxon>Pseudomonadati</taxon>
        <taxon>Pseudomonadota</taxon>
        <taxon>Gammaproteobacteria</taxon>
        <taxon>Oceanospirillales</taxon>
        <taxon>Pleioneaceae</taxon>
        <taxon>Aliikangiella</taxon>
    </lineage>
</organism>
<dbReference type="AlphaFoldDB" id="A0A545U7X2"/>
<accession>A0A545U7X2</accession>
<sequence length="267" mass="29981">MRKLSRLNVKKSSKVNQAVRAIRGFNNIIQHQQATFSNVIFNIVGDHNLILIHPGAYLNNVSFNIYGDHHKIIIGPNCRFNERGSIWAEDNNCLISIGQNSTFEGVHFSATEPGSKLIIGEDCMFSYDIDVRTGDSHSVLCKATGARTNFAKNIVFGDHVWVASHCIFTRGASVSSNSIVGTGSLVNKAFDEENALVAGRPAKILKRNVEWLRERVYDKQVITELPSQRITGEQLIRQHTVKKKDFKRKEFVPEQFIADNQINKKTG</sequence>
<dbReference type="RefSeq" id="WP_142933234.1">
    <property type="nucleotide sequence ID" value="NZ_ML660168.1"/>
</dbReference>
<comment type="caution">
    <text evidence="1">The sequence shown here is derived from an EMBL/GenBank/DDBJ whole genome shotgun (WGS) entry which is preliminary data.</text>
</comment>
<name>A0A545U7X2_9GAMM</name>
<dbReference type="Proteomes" id="UP000315439">
    <property type="component" value="Unassembled WGS sequence"/>
</dbReference>
<gene>
    <name evidence="1" type="ORF">FLL46_20590</name>
</gene>
<dbReference type="Gene3D" id="2.160.10.10">
    <property type="entry name" value="Hexapeptide repeat proteins"/>
    <property type="match status" value="1"/>
</dbReference>
<protein>
    <recommendedName>
        <fullName evidence="3">Acyltransferase</fullName>
    </recommendedName>
</protein>
<proteinExistence type="predicted"/>
<keyword evidence="2" id="KW-1185">Reference proteome</keyword>
<dbReference type="InterPro" id="IPR011004">
    <property type="entry name" value="Trimer_LpxA-like_sf"/>
</dbReference>
<dbReference type="OrthoDB" id="9815592at2"/>